<proteinExistence type="predicted"/>
<accession>A0A0F9N7B1</accession>
<name>A0A0F9N7B1_9ZZZZ</name>
<gene>
    <name evidence="1" type="ORF">LCGC14_1296700</name>
</gene>
<protein>
    <submittedName>
        <fullName evidence="1">Uncharacterized protein</fullName>
    </submittedName>
</protein>
<organism evidence="1">
    <name type="scientific">marine sediment metagenome</name>
    <dbReference type="NCBI Taxonomy" id="412755"/>
    <lineage>
        <taxon>unclassified sequences</taxon>
        <taxon>metagenomes</taxon>
        <taxon>ecological metagenomes</taxon>
    </lineage>
</organism>
<comment type="caution">
    <text evidence="1">The sequence shown here is derived from an EMBL/GenBank/DDBJ whole genome shotgun (WGS) entry which is preliminary data.</text>
</comment>
<dbReference type="AlphaFoldDB" id="A0A0F9N7B1"/>
<evidence type="ECO:0000313" key="1">
    <source>
        <dbReference type="EMBL" id="KKM84685.1"/>
    </source>
</evidence>
<reference evidence="1" key="1">
    <citation type="journal article" date="2015" name="Nature">
        <title>Complex archaea that bridge the gap between prokaryotes and eukaryotes.</title>
        <authorList>
            <person name="Spang A."/>
            <person name="Saw J.H."/>
            <person name="Jorgensen S.L."/>
            <person name="Zaremba-Niedzwiedzka K."/>
            <person name="Martijn J."/>
            <person name="Lind A.E."/>
            <person name="van Eijk R."/>
            <person name="Schleper C."/>
            <person name="Guy L."/>
            <person name="Ettema T.J."/>
        </authorList>
    </citation>
    <scope>NUCLEOTIDE SEQUENCE</scope>
</reference>
<dbReference type="EMBL" id="LAZR01007527">
    <property type="protein sequence ID" value="KKM84685.1"/>
    <property type="molecule type" value="Genomic_DNA"/>
</dbReference>
<sequence length="74" mass="8538">MTQAYQEVMEIKSLEDEEIARNEAQAPEKIEVDELLGGLNPRYFEEVSNLNEAKQRIYLSSTYAGSKFNIFNAY</sequence>